<evidence type="ECO:0000256" key="13">
    <source>
        <dbReference type="ARBA" id="ARBA00022827"/>
    </source>
</evidence>
<evidence type="ECO:0000256" key="2">
    <source>
        <dbReference type="ARBA" id="ARBA00003237"/>
    </source>
</evidence>
<dbReference type="PRINTS" id="PR00368">
    <property type="entry name" value="FADPNR"/>
</dbReference>
<sequence>MRPPLPALPVRLAAPDPGWSETTDVVVVGSGIAGLTAALHLREAGLHVTVVTKVNIDDGSTRWAQGGIAAVLHPLDTPAAHAADTEVAGVGLCDPAAVRVLVEEGPERVRELMRWGARFDRHPDGSLMLTREGGHHADRIVHAGGDATGAEVQRALHEAVRRDPWIRLVEHALVLDLLRAADGRACGLTLHVLGEGSEDGVGAILARAVVLATGGMGQVFAATTNPVVSTGDGVALALRAGAAVTDIEFVQFHPTALAVGGGVAGPAAAQQALVSEALRGEGAHLVDAAGRRFMVGRHDLAELAPRDVVAKNIHRELLATGADHVFLDARHLGAGFVHGRFPTIVASCRAAGIDPAHDLVPVTPAAHYASGGVVTDLAGRTSIPGLYACGEVACTGVHGANRLASNSLLEGLVFARRIVDDIAAGLPPQADPAPAPAGPAAAVDPAGRAALQRAMTRGAGVLRSADSLAGAAAALVELAAAPAPAGTASWEMANLATVATLLVGAAAARAETRGCHWREDFPEAADRWRGHLVATLDPDGSRRDAWRPVAPAAPAAAPTNGGAMRDRTAAALRAGGLDPAGVARLVARTLDEDLGTPWRDVTCEATIPVDQRDTADVVARADGVVAGLWVAAAVFETVAPDVAVELRAADGDAVARGDVLAVVSGPTRALLGAERSALNLLCRAAGVATHTRRWAAALDGSKARVLDTRKTTPGLRALEKYAVRVGGGTNKRMGLYDVAMIKDNHKLAAGGVGEAYRRVRAAFPDVPVQVEVTTVAEAVEAVGAGADFLLADNLPPDRLREVVAAVGDRAELEATGGLVLADAAAYAATGVDYLSVGGLTHSSPILDIALDLRVRGA</sequence>
<dbReference type="InterPro" id="IPR022412">
    <property type="entry name" value="Quinolinate_PRibosylTrfase_N"/>
</dbReference>
<dbReference type="PRINTS" id="PR00411">
    <property type="entry name" value="PNDRDTASEI"/>
</dbReference>
<evidence type="ECO:0000256" key="15">
    <source>
        <dbReference type="ARBA" id="ARBA00029426"/>
    </source>
</evidence>
<dbReference type="CDD" id="cd01572">
    <property type="entry name" value="QPRTase"/>
    <property type="match status" value="1"/>
</dbReference>
<protein>
    <recommendedName>
        <fullName evidence="8 18">L-aspartate oxidase</fullName>
        <ecNumber evidence="18 19">1.4.3.16</ecNumber>
    </recommendedName>
</protein>
<dbReference type="GO" id="GO:0033765">
    <property type="term" value="F:steroid dehydrogenase activity, acting on the CH-CH group of donors"/>
    <property type="evidence" value="ECO:0007669"/>
    <property type="project" value="UniProtKB-ARBA"/>
</dbReference>
<dbReference type="InterPro" id="IPR037099">
    <property type="entry name" value="Fum_R/Succ_DH_flav-like_C_sf"/>
</dbReference>
<dbReference type="UniPathway" id="UPA00253">
    <property type="reaction ID" value="UER00326"/>
</dbReference>
<dbReference type="InterPro" id="IPR003953">
    <property type="entry name" value="FAD-dep_OxRdtase_2_FAD-bd"/>
</dbReference>
<evidence type="ECO:0000256" key="14">
    <source>
        <dbReference type="ARBA" id="ARBA00023002"/>
    </source>
</evidence>
<evidence type="ECO:0000256" key="16">
    <source>
        <dbReference type="ARBA" id="ARBA00047445"/>
    </source>
</evidence>
<reference evidence="24" key="2">
    <citation type="submission" date="2020-09" db="EMBL/GenBank/DDBJ databases">
        <authorList>
            <person name="Sun Q."/>
            <person name="Ohkuma M."/>
        </authorList>
    </citation>
    <scope>NUCLEOTIDE SEQUENCE</scope>
    <source>
        <strain evidence="24">JCM 3090</strain>
    </source>
</reference>
<dbReference type="FunFam" id="3.90.700.10:FF:000002">
    <property type="entry name" value="L-aspartate oxidase"/>
    <property type="match status" value="1"/>
</dbReference>
<dbReference type="AlphaFoldDB" id="A0A8J3BCR3"/>
<dbReference type="InterPro" id="IPR005288">
    <property type="entry name" value="NadB"/>
</dbReference>
<comment type="subunit">
    <text evidence="7">Hexamer formed by 3 homodimers.</text>
</comment>
<dbReference type="Pfam" id="PF01729">
    <property type="entry name" value="QRPTase_C"/>
    <property type="match status" value="1"/>
</dbReference>
<comment type="function">
    <text evidence="15">Catalyzes the oxidation of L-aspartate to iminoaspartate, the first step in the de novo biosynthesis of NAD(+).</text>
</comment>
<evidence type="ECO:0000256" key="7">
    <source>
        <dbReference type="ARBA" id="ARBA00011218"/>
    </source>
</evidence>
<feature type="domain" description="Quinolinate phosphoribosyl transferase C-terminal" evidence="21">
    <location>
        <begin position="687"/>
        <end position="851"/>
    </location>
</feature>
<dbReference type="GO" id="GO:0004514">
    <property type="term" value="F:nicotinate-nucleotide diphosphorylase (carboxylating) activity"/>
    <property type="evidence" value="ECO:0007669"/>
    <property type="project" value="UniProtKB-EC"/>
</dbReference>
<organism evidence="24 25">
    <name type="scientific">Pilimelia anulata</name>
    <dbReference type="NCBI Taxonomy" id="53371"/>
    <lineage>
        <taxon>Bacteria</taxon>
        <taxon>Bacillati</taxon>
        <taxon>Actinomycetota</taxon>
        <taxon>Actinomycetes</taxon>
        <taxon>Micromonosporales</taxon>
        <taxon>Micromonosporaceae</taxon>
        <taxon>Pilimelia</taxon>
    </lineage>
</organism>
<dbReference type="GO" id="GO:0034628">
    <property type="term" value="P:'de novo' NAD+ biosynthetic process from L-aspartate"/>
    <property type="evidence" value="ECO:0007669"/>
    <property type="project" value="TreeGrafter"/>
</dbReference>
<dbReference type="SUPFAM" id="SSF51905">
    <property type="entry name" value="FAD/NAD(P)-binding domain"/>
    <property type="match status" value="1"/>
</dbReference>
<dbReference type="InterPro" id="IPR027477">
    <property type="entry name" value="Succ_DH/fumarate_Rdtase_cat_sf"/>
</dbReference>
<reference evidence="24" key="1">
    <citation type="journal article" date="2014" name="Int. J. Syst. Evol. Microbiol.">
        <title>Complete genome sequence of Corynebacterium casei LMG S-19264T (=DSM 44701T), isolated from a smear-ripened cheese.</title>
        <authorList>
            <consortium name="US DOE Joint Genome Institute (JGI-PGF)"/>
            <person name="Walter F."/>
            <person name="Albersmeier A."/>
            <person name="Kalinowski J."/>
            <person name="Ruckert C."/>
        </authorList>
    </citation>
    <scope>NUCLEOTIDE SEQUENCE</scope>
    <source>
        <strain evidence="24">JCM 3090</strain>
    </source>
</reference>
<evidence type="ECO:0000256" key="19">
    <source>
        <dbReference type="RuleBase" id="RU362049"/>
    </source>
</evidence>
<comment type="catalytic activity">
    <reaction evidence="17">
        <text>L-aspartate + O2 = iminosuccinate + H2O2</text>
        <dbReference type="Rhea" id="RHEA:25876"/>
        <dbReference type="ChEBI" id="CHEBI:15379"/>
        <dbReference type="ChEBI" id="CHEBI:16240"/>
        <dbReference type="ChEBI" id="CHEBI:29991"/>
        <dbReference type="ChEBI" id="CHEBI:77875"/>
        <dbReference type="EC" id="1.4.3.16"/>
    </reaction>
    <physiologicalReaction direction="left-to-right" evidence="17">
        <dbReference type="Rhea" id="RHEA:25877"/>
    </physiologicalReaction>
</comment>
<evidence type="ECO:0000256" key="8">
    <source>
        <dbReference type="ARBA" id="ARBA00021901"/>
    </source>
</evidence>
<feature type="domain" description="Fumarate reductase/succinate dehydrogenase flavoprotein-like C-terminal" evidence="23">
    <location>
        <begin position="448"/>
        <end position="549"/>
    </location>
</feature>
<keyword evidence="25" id="KW-1185">Reference proteome</keyword>
<keyword evidence="12" id="KW-0808">Transferase</keyword>
<dbReference type="NCBIfam" id="NF005867">
    <property type="entry name" value="PRK07804.1"/>
    <property type="match status" value="1"/>
</dbReference>
<evidence type="ECO:0000256" key="12">
    <source>
        <dbReference type="ARBA" id="ARBA00022679"/>
    </source>
</evidence>
<keyword evidence="11" id="KW-0328">Glycosyltransferase</keyword>
<evidence type="ECO:0000259" key="23">
    <source>
        <dbReference type="Pfam" id="PF02910"/>
    </source>
</evidence>
<dbReference type="Proteomes" id="UP000649739">
    <property type="component" value="Unassembled WGS sequence"/>
</dbReference>
<dbReference type="PANTHER" id="PTHR42716:SF2">
    <property type="entry name" value="L-ASPARTATE OXIDASE, CHLOROPLASTIC"/>
    <property type="match status" value="1"/>
</dbReference>
<name>A0A8J3BCR3_9ACTN</name>
<keyword evidence="13 19" id="KW-0274">FAD</keyword>
<dbReference type="Pfam" id="PF00890">
    <property type="entry name" value="FAD_binding_2"/>
    <property type="match status" value="1"/>
</dbReference>
<evidence type="ECO:0000259" key="20">
    <source>
        <dbReference type="Pfam" id="PF00890"/>
    </source>
</evidence>
<evidence type="ECO:0000259" key="22">
    <source>
        <dbReference type="Pfam" id="PF02749"/>
    </source>
</evidence>
<evidence type="ECO:0000259" key="21">
    <source>
        <dbReference type="Pfam" id="PF01729"/>
    </source>
</evidence>
<comment type="catalytic activity">
    <reaction evidence="16">
        <text>nicotinate beta-D-ribonucleotide + CO2 + diphosphate = quinolinate + 5-phospho-alpha-D-ribose 1-diphosphate + 2 H(+)</text>
        <dbReference type="Rhea" id="RHEA:12733"/>
        <dbReference type="ChEBI" id="CHEBI:15378"/>
        <dbReference type="ChEBI" id="CHEBI:16526"/>
        <dbReference type="ChEBI" id="CHEBI:29959"/>
        <dbReference type="ChEBI" id="CHEBI:33019"/>
        <dbReference type="ChEBI" id="CHEBI:57502"/>
        <dbReference type="ChEBI" id="CHEBI:58017"/>
        <dbReference type="EC" id="2.4.2.19"/>
    </reaction>
</comment>
<dbReference type="Pfam" id="PF02749">
    <property type="entry name" value="QRPTase_N"/>
    <property type="match status" value="1"/>
</dbReference>
<evidence type="ECO:0000256" key="10">
    <source>
        <dbReference type="ARBA" id="ARBA00022642"/>
    </source>
</evidence>
<dbReference type="InterPro" id="IPR004393">
    <property type="entry name" value="NadC"/>
</dbReference>
<dbReference type="InterPro" id="IPR013785">
    <property type="entry name" value="Aldolase_TIM"/>
</dbReference>
<proteinExistence type="inferred from homology"/>
<evidence type="ECO:0000256" key="9">
    <source>
        <dbReference type="ARBA" id="ARBA00022630"/>
    </source>
</evidence>
<evidence type="ECO:0000313" key="25">
    <source>
        <dbReference type="Proteomes" id="UP000649739"/>
    </source>
</evidence>
<dbReference type="Pfam" id="PF02910">
    <property type="entry name" value="Succ_DH_flav_C"/>
    <property type="match status" value="1"/>
</dbReference>
<dbReference type="FunFam" id="3.20.20.70:FF:000030">
    <property type="entry name" value="Nicotinate-nucleotide pyrophosphorylase, carboxylating"/>
    <property type="match status" value="1"/>
</dbReference>
<dbReference type="GO" id="GO:0005737">
    <property type="term" value="C:cytoplasm"/>
    <property type="evidence" value="ECO:0007669"/>
    <property type="project" value="UniProtKB-SubCell"/>
</dbReference>
<comment type="cofactor">
    <cofactor evidence="1 19">
        <name>FAD</name>
        <dbReference type="ChEBI" id="CHEBI:57692"/>
    </cofactor>
</comment>
<dbReference type="NCBIfam" id="TIGR00551">
    <property type="entry name" value="nadB"/>
    <property type="match status" value="1"/>
</dbReference>
<comment type="pathway">
    <text evidence="4 19">Cofactor biosynthesis; NAD(+) biosynthesis; iminoaspartate from L-aspartate (oxidase route): step 1/1.</text>
</comment>
<keyword evidence="14 19" id="KW-0560">Oxidoreductase</keyword>
<evidence type="ECO:0000256" key="17">
    <source>
        <dbReference type="ARBA" id="ARBA00048305"/>
    </source>
</evidence>
<dbReference type="Gene3D" id="3.90.700.10">
    <property type="entry name" value="Succinate dehydrogenase/fumarate reductase flavoprotein, catalytic domain"/>
    <property type="match status" value="1"/>
</dbReference>
<feature type="domain" description="Quinolinate phosphoribosyl transferase N-terminal" evidence="22">
    <location>
        <begin position="600"/>
        <end position="684"/>
    </location>
</feature>
<dbReference type="SUPFAM" id="SSF46977">
    <property type="entry name" value="Succinate dehydrogenase/fumarate reductase flavoprotein C-terminal domain"/>
    <property type="match status" value="1"/>
</dbReference>
<dbReference type="SUPFAM" id="SSF54675">
    <property type="entry name" value="Nicotinate/Quinolinate PRTase N-terminal domain-like"/>
    <property type="match status" value="1"/>
</dbReference>
<dbReference type="EC" id="1.4.3.16" evidence="18 19"/>
<keyword evidence="9 19" id="KW-0285">Flavoprotein</keyword>
<dbReference type="InterPro" id="IPR002638">
    <property type="entry name" value="Quinolinate_PRibosylTrfase_C"/>
</dbReference>
<dbReference type="InterPro" id="IPR037128">
    <property type="entry name" value="Quinolinate_PRibosylTase_N_sf"/>
</dbReference>
<evidence type="ECO:0000256" key="1">
    <source>
        <dbReference type="ARBA" id="ARBA00001974"/>
    </source>
</evidence>
<dbReference type="SUPFAM" id="SSF56425">
    <property type="entry name" value="Succinate dehydrogenase/fumarate reductase flavoprotein, catalytic domain"/>
    <property type="match status" value="1"/>
</dbReference>
<dbReference type="Gene3D" id="3.90.1170.20">
    <property type="entry name" value="Quinolinate phosphoribosyl transferase, N-terminal domain"/>
    <property type="match status" value="1"/>
</dbReference>
<comment type="caution">
    <text evidence="24">The sequence shown here is derived from an EMBL/GenBank/DDBJ whole genome shotgun (WGS) entry which is preliminary data.</text>
</comment>
<evidence type="ECO:0000256" key="18">
    <source>
        <dbReference type="NCBIfam" id="TIGR00551"/>
    </source>
</evidence>
<comment type="subcellular location">
    <subcellularLocation>
        <location evidence="19">Cytoplasm</location>
    </subcellularLocation>
</comment>
<dbReference type="FunFam" id="3.90.1170.20:FF:000001">
    <property type="entry name" value="Nicotinate-nucleotide diphosphorylase (Carboxylating)"/>
    <property type="match status" value="1"/>
</dbReference>
<dbReference type="Gene3D" id="3.50.50.60">
    <property type="entry name" value="FAD/NAD(P)-binding domain"/>
    <property type="match status" value="1"/>
</dbReference>
<evidence type="ECO:0000256" key="4">
    <source>
        <dbReference type="ARBA" id="ARBA00004950"/>
    </source>
</evidence>
<dbReference type="Gene3D" id="1.20.58.100">
    <property type="entry name" value="Fumarate reductase/succinate dehydrogenase flavoprotein-like, C-terminal domain"/>
    <property type="match status" value="1"/>
</dbReference>
<comment type="similarity">
    <text evidence="6">Belongs to the NadC/ModD family.</text>
</comment>
<dbReference type="PANTHER" id="PTHR42716">
    <property type="entry name" value="L-ASPARTATE OXIDASE"/>
    <property type="match status" value="1"/>
</dbReference>
<comment type="similarity">
    <text evidence="5 19">Belongs to the FAD-dependent oxidoreductase 2 family. NadB subfamily.</text>
</comment>
<dbReference type="NCBIfam" id="TIGR00078">
    <property type="entry name" value="nadC"/>
    <property type="match status" value="1"/>
</dbReference>
<accession>A0A8J3BCR3</accession>
<dbReference type="InterPro" id="IPR015939">
    <property type="entry name" value="Fum_Rdtase/Succ_DH_flav-like_C"/>
</dbReference>
<comment type="pathway">
    <text evidence="3">Cofactor biosynthesis; NAD(+) biosynthesis; nicotinate D-ribonucleotide from quinolinate: step 1/1.</text>
</comment>
<dbReference type="GO" id="GO:0008734">
    <property type="term" value="F:L-aspartate oxidase activity"/>
    <property type="evidence" value="ECO:0007669"/>
    <property type="project" value="UniProtKB-UniRule"/>
</dbReference>
<dbReference type="Gene3D" id="3.20.20.70">
    <property type="entry name" value="Aldolase class I"/>
    <property type="match status" value="1"/>
</dbReference>
<dbReference type="InterPro" id="IPR036068">
    <property type="entry name" value="Nicotinate_pribotase-like_C"/>
</dbReference>
<comment type="function">
    <text evidence="2">Involved in the catabolism of quinolinic acid (QA).</text>
</comment>
<evidence type="ECO:0000313" key="24">
    <source>
        <dbReference type="EMBL" id="GGJ97484.1"/>
    </source>
</evidence>
<dbReference type="InterPro" id="IPR036188">
    <property type="entry name" value="FAD/NAD-bd_sf"/>
</dbReference>
<evidence type="ECO:0000256" key="6">
    <source>
        <dbReference type="ARBA" id="ARBA00009400"/>
    </source>
</evidence>
<dbReference type="EMBL" id="BMQB01000006">
    <property type="protein sequence ID" value="GGJ97484.1"/>
    <property type="molecule type" value="Genomic_DNA"/>
</dbReference>
<feature type="domain" description="FAD-dependent oxidoreductase 2 FAD-binding" evidence="20">
    <location>
        <begin position="24"/>
        <end position="408"/>
    </location>
</feature>
<keyword evidence="10 19" id="KW-0662">Pyridine nucleotide biosynthesis</keyword>
<evidence type="ECO:0000256" key="3">
    <source>
        <dbReference type="ARBA" id="ARBA00004893"/>
    </source>
</evidence>
<evidence type="ECO:0000256" key="5">
    <source>
        <dbReference type="ARBA" id="ARBA00008562"/>
    </source>
</evidence>
<evidence type="ECO:0000256" key="11">
    <source>
        <dbReference type="ARBA" id="ARBA00022676"/>
    </source>
</evidence>
<dbReference type="SUPFAM" id="SSF51690">
    <property type="entry name" value="Nicotinate/Quinolinate PRTase C-terminal domain-like"/>
    <property type="match status" value="1"/>
</dbReference>
<gene>
    <name evidence="24" type="ORF">GCM10010123_29400</name>
</gene>